<dbReference type="RefSeq" id="WP_143484522.1">
    <property type="nucleotide sequence ID" value="NZ_JAWNGC010000003.1"/>
</dbReference>
<evidence type="ECO:0000313" key="1">
    <source>
        <dbReference type="EMBL" id="MDY5154702.1"/>
    </source>
</evidence>
<dbReference type="EMBL" id="JAWNGC010000003">
    <property type="protein sequence ID" value="MDY5154702.1"/>
    <property type="molecule type" value="Genomic_DNA"/>
</dbReference>
<reference evidence="1" key="1">
    <citation type="submission" date="2023-10" db="EMBL/GenBank/DDBJ databases">
        <title>Whole Genome based description of the genera Actinobaculum and Actinotignum reveals a complex phylogenetic relationship within the species included in the genus Actinotignum.</title>
        <authorList>
            <person name="Jensen C.S."/>
            <person name="Dargis R."/>
            <person name="Kemp M."/>
            <person name="Christensen J.J."/>
        </authorList>
    </citation>
    <scope>NUCLEOTIDE SEQUENCE</scope>
    <source>
        <strain evidence="1">SLA_B511</strain>
    </source>
</reference>
<name>A0AAW9HLQ7_9ACTO</name>
<dbReference type="AlphaFoldDB" id="A0AAW9HLQ7"/>
<evidence type="ECO:0000313" key="2">
    <source>
        <dbReference type="Proteomes" id="UP001281731"/>
    </source>
</evidence>
<accession>A0AAW9HLQ7</accession>
<sequence length="224" mass="25615">MNKRRSPEERINEPGSMQSERIDGFENIETGTPVLYRWIYDRIFWDLDHAEVELTGSRVDFANLIHAAAHLRLVLERVVTASFAASKRLFDKAQKKMESAKDFGEMRKRLKELNPNYWPCSFGYVTHDGTVGQGVRPEVGLQESEVGRSFGLVSAILHAPNPFKKNETSPEENFEALRALCLFLRELLESHIVQLADSSEFLLLRRDGNGEIRVQSIKTDRPLL</sequence>
<organism evidence="1 2">
    <name type="scientific">Actinotignum urinale</name>
    <dbReference type="NCBI Taxonomy" id="190146"/>
    <lineage>
        <taxon>Bacteria</taxon>
        <taxon>Bacillati</taxon>
        <taxon>Actinomycetota</taxon>
        <taxon>Actinomycetes</taxon>
        <taxon>Actinomycetales</taxon>
        <taxon>Actinomycetaceae</taxon>
        <taxon>Actinotignum</taxon>
    </lineage>
</organism>
<comment type="caution">
    <text evidence="1">The sequence shown here is derived from an EMBL/GenBank/DDBJ whole genome shotgun (WGS) entry which is preliminary data.</text>
</comment>
<dbReference type="Proteomes" id="UP001281731">
    <property type="component" value="Unassembled WGS sequence"/>
</dbReference>
<proteinExistence type="predicted"/>
<gene>
    <name evidence="1" type="ORF">R6G80_03045</name>
</gene>
<protein>
    <submittedName>
        <fullName evidence="1">Uncharacterized protein</fullName>
    </submittedName>
</protein>